<accession>A0A9E8MYL6</accession>
<evidence type="ECO:0008006" key="3">
    <source>
        <dbReference type="Google" id="ProtNLM"/>
    </source>
</evidence>
<dbReference type="AlphaFoldDB" id="A0A9E8MYL6"/>
<dbReference type="PANTHER" id="PTHR42754">
    <property type="entry name" value="ENDOGLUCANASE"/>
    <property type="match status" value="1"/>
</dbReference>
<organism evidence="1 2">
    <name type="scientific">Lacinutrix neustonica</name>
    <dbReference type="NCBI Taxonomy" id="2980107"/>
    <lineage>
        <taxon>Bacteria</taxon>
        <taxon>Pseudomonadati</taxon>
        <taxon>Bacteroidota</taxon>
        <taxon>Flavobacteriia</taxon>
        <taxon>Flavobacteriales</taxon>
        <taxon>Flavobacteriaceae</taxon>
        <taxon>Lacinutrix</taxon>
    </lineage>
</organism>
<dbReference type="KEGG" id="lnu:N7U66_14000"/>
<sequence>MEILLLVIWKEAYLLLEKAIKRMMTRSKNLLFLFLSTFILFIGCKTDDDYDAGVTGIYGNLDFTKIYGGTKNESAQAIVSTEDGGYAVLGFTQSMDGDISDKTNESYDYWLLKFNAESELQWNKTYGGTADDRGKDIIQTQEGGYAILGSSYSNDEDVSGNAGQEDYWLAKLDASGTLSWQKSFGYSGTDSGLSVIQTSDGGYLVSGILDVTASSGEGNTSRNTNKHAGGDYWIIKLDAAGALQWSKYFGGLLSDTPRGIVEAENNSFIIAGSSDSADTDISNNKGSYDFWVIKISNTGALLWEKSFGGGEIDEAWAITTSGDGNYIIAGDTEAWIKMCLII</sequence>
<gene>
    <name evidence="1" type="ORF">N7U66_14000</name>
</gene>
<evidence type="ECO:0000313" key="2">
    <source>
        <dbReference type="Proteomes" id="UP001164705"/>
    </source>
</evidence>
<dbReference type="PANTHER" id="PTHR42754:SF1">
    <property type="entry name" value="LIPOPROTEIN"/>
    <property type="match status" value="1"/>
</dbReference>
<dbReference type="Proteomes" id="UP001164705">
    <property type="component" value="Chromosome"/>
</dbReference>
<protein>
    <recommendedName>
        <fullName evidence="3">Bulb-type lectin domain-containing protein</fullName>
    </recommendedName>
</protein>
<proteinExistence type="predicted"/>
<name>A0A9E8MYL6_9FLAO</name>
<dbReference type="EMBL" id="CP113088">
    <property type="protein sequence ID" value="WAC03968.1"/>
    <property type="molecule type" value="Genomic_DNA"/>
</dbReference>
<reference evidence="1" key="1">
    <citation type="submission" date="2022-11" db="EMBL/GenBank/DDBJ databases">
        <title>Lacinutrix neustonica HL-RS19T sp. nov., isolated from the surface microlayer sample of brackish Lake Shihwa.</title>
        <authorList>
            <person name="Choi J.Y."/>
            <person name="Hwang C.Y."/>
        </authorList>
    </citation>
    <scope>NUCLEOTIDE SEQUENCE</scope>
    <source>
        <strain evidence="1">HL-RS19</strain>
    </source>
</reference>
<dbReference type="RefSeq" id="WP_267678606.1">
    <property type="nucleotide sequence ID" value="NZ_CP113088.1"/>
</dbReference>
<dbReference type="InterPro" id="IPR011047">
    <property type="entry name" value="Quinoprotein_ADH-like_sf"/>
</dbReference>
<keyword evidence="2" id="KW-1185">Reference proteome</keyword>
<evidence type="ECO:0000313" key="1">
    <source>
        <dbReference type="EMBL" id="WAC03968.1"/>
    </source>
</evidence>
<dbReference type="SUPFAM" id="SSF50998">
    <property type="entry name" value="Quinoprotein alcohol dehydrogenase-like"/>
    <property type="match status" value="1"/>
</dbReference>